<feature type="compositionally biased region" description="Low complexity" evidence="1">
    <location>
        <begin position="57"/>
        <end position="94"/>
    </location>
</feature>
<dbReference type="Proteomes" id="UP000266673">
    <property type="component" value="Unassembled WGS sequence"/>
</dbReference>
<organism evidence="2 3">
    <name type="scientific">Gigaspora rosea</name>
    <dbReference type="NCBI Taxonomy" id="44941"/>
    <lineage>
        <taxon>Eukaryota</taxon>
        <taxon>Fungi</taxon>
        <taxon>Fungi incertae sedis</taxon>
        <taxon>Mucoromycota</taxon>
        <taxon>Glomeromycotina</taxon>
        <taxon>Glomeromycetes</taxon>
        <taxon>Diversisporales</taxon>
        <taxon>Gigasporaceae</taxon>
        <taxon>Gigaspora</taxon>
    </lineage>
</organism>
<evidence type="ECO:0000256" key="1">
    <source>
        <dbReference type="SAM" id="MobiDB-lite"/>
    </source>
</evidence>
<protein>
    <submittedName>
        <fullName evidence="2">Uncharacterized protein</fullName>
    </submittedName>
</protein>
<reference evidence="2 3" key="1">
    <citation type="submission" date="2018-06" db="EMBL/GenBank/DDBJ databases">
        <title>Comparative genomics reveals the genomic features of Rhizophagus irregularis, R. cerebriforme, R. diaphanum and Gigaspora rosea, and their symbiotic lifestyle signature.</title>
        <authorList>
            <person name="Morin E."/>
            <person name="San Clemente H."/>
            <person name="Chen E.C.H."/>
            <person name="De La Providencia I."/>
            <person name="Hainaut M."/>
            <person name="Kuo A."/>
            <person name="Kohler A."/>
            <person name="Murat C."/>
            <person name="Tang N."/>
            <person name="Roy S."/>
            <person name="Loubradou J."/>
            <person name="Henrissat B."/>
            <person name="Grigoriev I.V."/>
            <person name="Corradi N."/>
            <person name="Roux C."/>
            <person name="Martin F.M."/>
        </authorList>
    </citation>
    <scope>NUCLEOTIDE SEQUENCE [LARGE SCALE GENOMIC DNA]</scope>
    <source>
        <strain evidence="2 3">DAOM 194757</strain>
    </source>
</reference>
<evidence type="ECO:0000313" key="2">
    <source>
        <dbReference type="EMBL" id="RIB03611.1"/>
    </source>
</evidence>
<proteinExistence type="predicted"/>
<keyword evidence="3" id="KW-1185">Reference proteome</keyword>
<dbReference type="AlphaFoldDB" id="A0A397U1T0"/>
<sequence>MKWKHTRARLASNKFCGAIVDERTVFCVCEQKVTLDNDYDKSRLNEHSNNSRYKKNSPSSFPLPTLSLSSSSPPPTLSSLSSSSPLPTLLSPSLYPNKPCPGLRSEQIRSYINRTPSTYGGARRHDIIGKEMFQDKFSNQMKFNSKKLNKEEVLQFNQQIIAESE</sequence>
<gene>
    <name evidence="2" type="ORF">C2G38_2224553</name>
</gene>
<accession>A0A397U1T0</accession>
<dbReference type="OrthoDB" id="2395237at2759"/>
<evidence type="ECO:0000313" key="3">
    <source>
        <dbReference type="Proteomes" id="UP000266673"/>
    </source>
</evidence>
<dbReference type="EMBL" id="QKWP01002363">
    <property type="protein sequence ID" value="RIB03611.1"/>
    <property type="molecule type" value="Genomic_DNA"/>
</dbReference>
<feature type="region of interest" description="Disordered" evidence="1">
    <location>
        <begin position="41"/>
        <end position="98"/>
    </location>
</feature>
<comment type="caution">
    <text evidence="2">The sequence shown here is derived from an EMBL/GenBank/DDBJ whole genome shotgun (WGS) entry which is preliminary data.</text>
</comment>
<name>A0A397U1T0_9GLOM</name>